<dbReference type="SUPFAM" id="SSF53254">
    <property type="entry name" value="Phosphoglycerate mutase-like"/>
    <property type="match status" value="1"/>
</dbReference>
<dbReference type="EMBL" id="KZ819634">
    <property type="protein sequence ID" value="PWN93778.1"/>
    <property type="molecule type" value="Genomic_DNA"/>
</dbReference>
<evidence type="ECO:0000256" key="5">
    <source>
        <dbReference type="SAM" id="MobiDB-lite"/>
    </source>
</evidence>
<dbReference type="SMART" id="SM00855">
    <property type="entry name" value="PGAM"/>
    <property type="match status" value="1"/>
</dbReference>
<feature type="region of interest" description="Disordered" evidence="5">
    <location>
        <begin position="695"/>
        <end position="744"/>
    </location>
</feature>
<dbReference type="PANTHER" id="PTHR46517:SF1">
    <property type="entry name" value="FRUCTOSE-2,6-BISPHOSPHATASE TIGAR"/>
    <property type="match status" value="1"/>
</dbReference>
<dbReference type="InterPro" id="IPR013745">
    <property type="entry name" value="Bit61/PRR5"/>
</dbReference>
<dbReference type="InterPro" id="IPR029033">
    <property type="entry name" value="His_PPase_superfam"/>
</dbReference>
<dbReference type="Gene3D" id="3.40.50.1240">
    <property type="entry name" value="Phosphoglycerate mutase-like"/>
    <property type="match status" value="1"/>
</dbReference>
<protein>
    <submittedName>
        <fullName evidence="6">PGAM-domain-containing protein</fullName>
    </submittedName>
</protein>
<feature type="binding site" evidence="3">
    <location>
        <position position="62"/>
    </location>
    <ligand>
        <name>substrate</name>
    </ligand>
</feature>
<feature type="active site" description="Tele-phosphohistidine intermediate" evidence="2">
    <location>
        <position position="13"/>
    </location>
</feature>
<evidence type="ECO:0000256" key="2">
    <source>
        <dbReference type="PIRSR" id="PIRSR613078-1"/>
    </source>
</evidence>
<accession>A0A316YYQ9</accession>
<feature type="region of interest" description="Disordered" evidence="5">
    <location>
        <begin position="236"/>
        <end position="256"/>
    </location>
</feature>
<dbReference type="Pfam" id="PF00300">
    <property type="entry name" value="His_Phos_1"/>
    <property type="match status" value="1"/>
</dbReference>
<keyword evidence="7" id="KW-1185">Reference proteome</keyword>
<dbReference type="PANTHER" id="PTHR46517">
    <property type="entry name" value="FRUCTOSE-2,6-BISPHOSPHATASE TIGAR"/>
    <property type="match status" value="1"/>
</dbReference>
<dbReference type="STRING" id="215250.A0A316YYQ9"/>
<feature type="compositionally biased region" description="Low complexity" evidence="5">
    <location>
        <begin position="800"/>
        <end position="820"/>
    </location>
</feature>
<dbReference type="RefSeq" id="XP_025380976.1">
    <property type="nucleotide sequence ID" value="XM_025525430.1"/>
</dbReference>
<dbReference type="AlphaFoldDB" id="A0A316YYQ9"/>
<dbReference type="Pfam" id="PF08539">
    <property type="entry name" value="HbrB"/>
    <property type="match status" value="1"/>
</dbReference>
<dbReference type="GO" id="GO:0045820">
    <property type="term" value="P:negative regulation of glycolytic process"/>
    <property type="evidence" value="ECO:0007669"/>
    <property type="project" value="TreeGrafter"/>
</dbReference>
<evidence type="ECO:0000256" key="1">
    <source>
        <dbReference type="ARBA" id="ARBA00022801"/>
    </source>
</evidence>
<feature type="region of interest" description="Disordered" evidence="5">
    <location>
        <begin position="770"/>
        <end position="838"/>
    </location>
</feature>
<dbReference type="GO" id="GO:0004331">
    <property type="term" value="F:fructose-2,6-bisphosphate 2-phosphatase activity"/>
    <property type="evidence" value="ECO:0007669"/>
    <property type="project" value="TreeGrafter"/>
</dbReference>
<evidence type="ECO:0000256" key="4">
    <source>
        <dbReference type="PIRSR" id="PIRSR613078-3"/>
    </source>
</evidence>
<evidence type="ECO:0000256" key="3">
    <source>
        <dbReference type="PIRSR" id="PIRSR613078-2"/>
    </source>
</evidence>
<feature type="region of interest" description="Disordered" evidence="5">
    <location>
        <begin position="521"/>
        <end position="544"/>
    </location>
</feature>
<dbReference type="OrthoDB" id="354304at2759"/>
<dbReference type="InParanoid" id="A0A316YYQ9"/>
<feature type="site" description="Transition state stabilizer" evidence="4">
    <location>
        <position position="172"/>
    </location>
</feature>
<feature type="compositionally biased region" description="Polar residues" evidence="5">
    <location>
        <begin position="367"/>
        <end position="377"/>
    </location>
</feature>
<feature type="region of interest" description="Disordered" evidence="5">
    <location>
        <begin position="355"/>
        <end position="390"/>
    </location>
</feature>
<evidence type="ECO:0000313" key="6">
    <source>
        <dbReference type="EMBL" id="PWN93778.1"/>
    </source>
</evidence>
<dbReference type="CDD" id="cd07067">
    <property type="entry name" value="HP_PGM_like"/>
    <property type="match status" value="1"/>
</dbReference>
<dbReference type="GO" id="GO:0005829">
    <property type="term" value="C:cytosol"/>
    <property type="evidence" value="ECO:0007669"/>
    <property type="project" value="TreeGrafter"/>
</dbReference>
<dbReference type="InterPro" id="IPR051695">
    <property type="entry name" value="Phosphoglycerate_Mutase"/>
</dbReference>
<evidence type="ECO:0000313" key="7">
    <source>
        <dbReference type="Proteomes" id="UP000245768"/>
    </source>
</evidence>
<reference evidence="6 7" key="1">
    <citation type="journal article" date="2018" name="Mol. Biol. Evol.">
        <title>Broad Genomic Sampling Reveals a Smut Pathogenic Ancestry of the Fungal Clade Ustilaginomycotina.</title>
        <authorList>
            <person name="Kijpornyongpan T."/>
            <person name="Mondo S.J."/>
            <person name="Barry K."/>
            <person name="Sandor L."/>
            <person name="Lee J."/>
            <person name="Lipzen A."/>
            <person name="Pangilinan J."/>
            <person name="LaButti K."/>
            <person name="Hainaut M."/>
            <person name="Henrissat B."/>
            <person name="Grigoriev I.V."/>
            <person name="Spatafora J.W."/>
            <person name="Aime M.C."/>
        </authorList>
    </citation>
    <scope>NUCLEOTIDE SEQUENCE [LARGE SCALE GENOMIC DNA]</scope>
    <source>
        <strain evidence="6 7">MCA 4198</strain>
    </source>
</reference>
<feature type="compositionally biased region" description="Low complexity" evidence="5">
    <location>
        <begin position="521"/>
        <end position="542"/>
    </location>
</feature>
<dbReference type="GeneID" id="37047346"/>
<sequence length="838" mass="89360">MQFGTLRILLVRHGLSEDNLNAIWAGHKDSPLSATGINQAKALGASLSTLPIDAIYSSDLKRARRTAEEILAANQSVPPPPLVQAQTFREQNFGQAEGRSWHDANWMNSASGENSRSFRFPDGESLDEVNARMGVAVRRYILPRLEALRKDSQKPNHLPDAAMGPHIVVVAHGIAIAELLRVFMSLHDASDPSSPWPDPRVSYKRVRMENTGWTLVELAVPSSDPDAISDVEMQRSISGPVNKQLPPEPPKDGEKEAGQVMQDIVEGSADAEGLPPAAPSAAPASSAKKTVFVRIAQQNNTDHLRSLTLGQTSRNVAGAIIAGGGEVANDTGSTSRTHQAYDARYMMKELEKASTPASILSTGDPATLSSRSGTVSKGTPAPPHPPSIESAPGAWSDVWHTICVRILPLYNGEDLRGTIEELNEYVSAHAHRHLTRSPARALDSLSKDLYTVCAAGTYTLSSHLSSLAANDDSRLLSRLADLWTFFFTSILPCIEACFLPLQTDPVLVSLSKRDNMASQTSAAGAAHASSSSNSTSSNGPSHGISLRGPRIEVRKIALTVFRDHLVLPIYERLFYLFGHIRDYDIGREMGANLPSKGLIQSAPSSDDTFRATSSFGMTTDDGESSFSVYPPLLQMSSILAGLLSQDESQATVDGLLRALQVGFNSTASTSLDDQGPSHRMPGDASRLLDLASREYHPASSSPLGPHVGVQLGTGSSSRPSNRHGWLPRSAVKHGPNASSDESAEALSSGLMARAALKGSALSREEAYLSSLRSPSIDVDDEPESEKSSDALPPPLTMEAPSTTSTGTSSSPVPSNSSTRPFHVPSSAIGLGLEEHGAE</sequence>
<name>A0A316YYQ9_9BASI</name>
<proteinExistence type="predicted"/>
<dbReference type="GO" id="GO:0043456">
    <property type="term" value="P:regulation of pentose-phosphate shunt"/>
    <property type="evidence" value="ECO:0007669"/>
    <property type="project" value="TreeGrafter"/>
</dbReference>
<gene>
    <name evidence="6" type="ORF">FA10DRAFT_31380</name>
</gene>
<keyword evidence="1" id="KW-0378">Hydrolase</keyword>
<organism evidence="6 7">
    <name type="scientific">Acaromyces ingoldii</name>
    <dbReference type="NCBI Taxonomy" id="215250"/>
    <lineage>
        <taxon>Eukaryota</taxon>
        <taxon>Fungi</taxon>
        <taxon>Dikarya</taxon>
        <taxon>Basidiomycota</taxon>
        <taxon>Ustilaginomycotina</taxon>
        <taxon>Exobasidiomycetes</taxon>
        <taxon>Exobasidiales</taxon>
        <taxon>Cryptobasidiaceae</taxon>
        <taxon>Acaromyces</taxon>
    </lineage>
</organism>
<feature type="active site" description="Proton donor/acceptor" evidence="2">
    <location>
        <position position="90"/>
    </location>
</feature>
<feature type="binding site" evidence="3">
    <location>
        <begin position="12"/>
        <end position="19"/>
    </location>
    <ligand>
        <name>substrate</name>
    </ligand>
</feature>
<dbReference type="Proteomes" id="UP000245768">
    <property type="component" value="Unassembled WGS sequence"/>
</dbReference>
<dbReference type="InterPro" id="IPR013078">
    <property type="entry name" value="His_Pase_superF_clade-1"/>
</dbReference>